<organism evidence="2">
    <name type="scientific">Arundo donax</name>
    <name type="common">Giant reed</name>
    <name type="synonym">Donax arundinaceus</name>
    <dbReference type="NCBI Taxonomy" id="35708"/>
    <lineage>
        <taxon>Eukaryota</taxon>
        <taxon>Viridiplantae</taxon>
        <taxon>Streptophyta</taxon>
        <taxon>Embryophyta</taxon>
        <taxon>Tracheophyta</taxon>
        <taxon>Spermatophyta</taxon>
        <taxon>Magnoliopsida</taxon>
        <taxon>Liliopsida</taxon>
        <taxon>Poales</taxon>
        <taxon>Poaceae</taxon>
        <taxon>PACMAD clade</taxon>
        <taxon>Arundinoideae</taxon>
        <taxon>Arundineae</taxon>
        <taxon>Arundo</taxon>
    </lineage>
</organism>
<reference evidence="2" key="2">
    <citation type="journal article" date="2015" name="Data Brief">
        <title>Shoot transcriptome of the giant reed, Arundo donax.</title>
        <authorList>
            <person name="Barrero R.A."/>
            <person name="Guerrero F.D."/>
            <person name="Moolhuijzen P."/>
            <person name="Goolsby J.A."/>
            <person name="Tidwell J."/>
            <person name="Bellgard S.E."/>
            <person name="Bellgard M.I."/>
        </authorList>
    </citation>
    <scope>NUCLEOTIDE SEQUENCE</scope>
    <source>
        <tissue evidence="2">Shoot tissue taken approximately 20 cm above the soil surface</tissue>
    </source>
</reference>
<protein>
    <submittedName>
        <fullName evidence="2">Uncharacterized protein</fullName>
    </submittedName>
</protein>
<dbReference type="EMBL" id="GBRH01170707">
    <property type="protein sequence ID" value="JAE27189.1"/>
    <property type="molecule type" value="Transcribed_RNA"/>
</dbReference>
<evidence type="ECO:0000313" key="2">
    <source>
        <dbReference type="EMBL" id="JAE27189.1"/>
    </source>
</evidence>
<proteinExistence type="predicted"/>
<accession>A0A0A9GUI0</accession>
<name>A0A0A9GUI0_ARUDO</name>
<feature type="region of interest" description="Disordered" evidence="1">
    <location>
        <begin position="1"/>
        <end position="35"/>
    </location>
</feature>
<dbReference type="AlphaFoldDB" id="A0A0A9GUI0"/>
<sequence>MNSNRRRPRPTGTPSPPGDTPAEATSFLPTLASEEKVTSKPLAAMRLARRSMGFTCPCPGKQINSRCGGALAAAAAAAIAASSPMDEC</sequence>
<reference evidence="2" key="1">
    <citation type="submission" date="2014-09" db="EMBL/GenBank/DDBJ databases">
        <authorList>
            <person name="Magalhaes I.L.F."/>
            <person name="Oliveira U."/>
            <person name="Santos F.R."/>
            <person name="Vidigal T.H.D.A."/>
            <person name="Brescovit A.D."/>
            <person name="Santos A.J."/>
        </authorList>
    </citation>
    <scope>NUCLEOTIDE SEQUENCE</scope>
    <source>
        <tissue evidence="2">Shoot tissue taken approximately 20 cm above the soil surface</tissue>
    </source>
</reference>
<evidence type="ECO:0000256" key="1">
    <source>
        <dbReference type="SAM" id="MobiDB-lite"/>
    </source>
</evidence>